<name>A0A9J6PHC2_9PROT</name>
<evidence type="ECO:0000313" key="2">
    <source>
        <dbReference type="EMBL" id="MCP1335490.1"/>
    </source>
</evidence>
<gene>
    <name evidence="2" type="ORF">NJQ99_03615</name>
</gene>
<dbReference type="RefSeq" id="WP_269331434.1">
    <property type="nucleotide sequence ID" value="NZ_JAMZFT010000001.1"/>
</dbReference>
<proteinExistence type="predicted"/>
<dbReference type="AlphaFoldDB" id="A0A9J6PHC2"/>
<dbReference type="InterPro" id="IPR057767">
    <property type="entry name" value="UGSC-like_dom"/>
</dbReference>
<evidence type="ECO:0000259" key="1">
    <source>
        <dbReference type="Pfam" id="PF24696"/>
    </source>
</evidence>
<sequence length="101" mass="11286">MTTYDVVWPRSAKSVDVKPLAPRLASMEGAKVAFLWDYLFRGDEIWDVCTEELGKRFPGMEFVGYEEFGSTHGDEEHEVLAALPEKLKSLKIDAVVSGMGC</sequence>
<protein>
    <recommendedName>
        <fullName evidence="1">UGSC-like domain-containing protein</fullName>
    </recommendedName>
</protein>
<reference evidence="2" key="1">
    <citation type="submission" date="2022-06" db="EMBL/GenBank/DDBJ databases">
        <title>Isolation and Genomics of Futiania mangrovii gen. nov., sp. nov., a Rare and Metabolically-versatile member in the Class Alphaproteobacteria.</title>
        <authorList>
            <person name="Liu L."/>
            <person name="Huang W.-C."/>
            <person name="Pan J."/>
            <person name="Li J."/>
            <person name="Huang Y."/>
            <person name="Du H."/>
            <person name="Liu Y."/>
            <person name="Li M."/>
        </authorList>
    </citation>
    <scope>NUCLEOTIDE SEQUENCE</scope>
    <source>
        <strain evidence="2">FT118</strain>
    </source>
</reference>
<accession>A0A9J6PHC2</accession>
<dbReference type="Pfam" id="PF24696">
    <property type="entry name" value="UGSC"/>
    <property type="match status" value="1"/>
</dbReference>
<dbReference type="Proteomes" id="UP001055804">
    <property type="component" value="Unassembled WGS sequence"/>
</dbReference>
<organism evidence="2 3">
    <name type="scientific">Futiania mangrovi</name>
    <dbReference type="NCBI Taxonomy" id="2959716"/>
    <lineage>
        <taxon>Bacteria</taxon>
        <taxon>Pseudomonadati</taxon>
        <taxon>Pseudomonadota</taxon>
        <taxon>Alphaproteobacteria</taxon>
        <taxon>Futianiales</taxon>
        <taxon>Futianiaceae</taxon>
        <taxon>Futiania</taxon>
    </lineage>
</organism>
<evidence type="ECO:0000313" key="3">
    <source>
        <dbReference type="Proteomes" id="UP001055804"/>
    </source>
</evidence>
<dbReference type="EMBL" id="JAMZFT010000001">
    <property type="protein sequence ID" value="MCP1335490.1"/>
    <property type="molecule type" value="Genomic_DNA"/>
</dbReference>
<keyword evidence="3" id="KW-1185">Reference proteome</keyword>
<comment type="caution">
    <text evidence="2">The sequence shown here is derived from an EMBL/GenBank/DDBJ whole genome shotgun (WGS) entry which is preliminary data.</text>
</comment>
<feature type="domain" description="UGSC-like" evidence="1">
    <location>
        <begin position="5"/>
        <end position="101"/>
    </location>
</feature>